<accession>A0A857DK60</accession>
<reference evidence="1 2" key="1">
    <citation type="submission" date="2019-12" db="EMBL/GenBank/DDBJ databases">
        <title>Sequence classification of anaerobic respiratory reductive dehalogenases: First we see many, then we see few.</title>
        <authorList>
            <person name="Molenda O."/>
            <person name="Puentes Jacome L.A."/>
            <person name="Cao X."/>
            <person name="Nesbo C.L."/>
            <person name="Tang S."/>
            <person name="Morson N."/>
            <person name="Patron J."/>
            <person name="Lomheim L."/>
            <person name="Wishart D.S."/>
            <person name="Edwards E.A."/>
        </authorList>
    </citation>
    <scope>NUCLEOTIDE SEQUENCE [LARGE SCALE GENOMIC DNA]</scope>
    <source>
        <strain evidence="1 2">12DCA</strain>
    </source>
</reference>
<proteinExistence type="predicted"/>
<evidence type="ECO:0000313" key="2">
    <source>
        <dbReference type="Proteomes" id="UP000430508"/>
    </source>
</evidence>
<organism evidence="1 2">
    <name type="scientific">Dehalobacter restrictus</name>
    <dbReference type="NCBI Taxonomy" id="55583"/>
    <lineage>
        <taxon>Bacteria</taxon>
        <taxon>Bacillati</taxon>
        <taxon>Bacillota</taxon>
        <taxon>Clostridia</taxon>
        <taxon>Eubacteriales</taxon>
        <taxon>Desulfitobacteriaceae</taxon>
        <taxon>Dehalobacter</taxon>
    </lineage>
</organism>
<evidence type="ECO:0000313" key="1">
    <source>
        <dbReference type="EMBL" id="QHA01674.1"/>
    </source>
</evidence>
<dbReference type="AlphaFoldDB" id="A0A857DK60"/>
<dbReference type="Proteomes" id="UP000430508">
    <property type="component" value="Chromosome"/>
</dbReference>
<sequence>MKGRTAVWDTEADAKFTTIDAIVNAEKSGSTEALREGSIGRILGLNNFMSQYVKSHATGITTEQH</sequence>
<name>A0A857DK60_9FIRM</name>
<protein>
    <submittedName>
        <fullName evidence="1">Uncharacterized protein</fullName>
    </submittedName>
</protein>
<dbReference type="EMBL" id="CP046996">
    <property type="protein sequence ID" value="QHA01674.1"/>
    <property type="molecule type" value="Genomic_DNA"/>
</dbReference>
<gene>
    <name evidence="1" type="ORF">GQ588_13995</name>
</gene>